<comment type="caution">
    <text evidence="1">The sequence shown here is derived from an EMBL/GenBank/DDBJ whole genome shotgun (WGS) entry which is preliminary data.</text>
</comment>
<evidence type="ECO:0000313" key="1">
    <source>
        <dbReference type="EMBL" id="EGU84287.1"/>
    </source>
</evidence>
<accession>F9FFR5</accession>
<sequence>MIRCHDTPQTYLQLTLKAFFPTEMMS</sequence>
<dbReference type="EMBL" id="AFQF01001689">
    <property type="protein sequence ID" value="EGU84287.1"/>
    <property type="molecule type" value="Genomic_DNA"/>
</dbReference>
<gene>
    <name evidence="1" type="ORF">FOXB_05244</name>
</gene>
<protein>
    <submittedName>
        <fullName evidence="1">Uncharacterized protein</fullName>
    </submittedName>
</protein>
<organism evidence="1">
    <name type="scientific">Fusarium oxysporum (strain Fo5176)</name>
    <name type="common">Fusarium vascular wilt</name>
    <dbReference type="NCBI Taxonomy" id="660025"/>
    <lineage>
        <taxon>Eukaryota</taxon>
        <taxon>Fungi</taxon>
        <taxon>Dikarya</taxon>
        <taxon>Ascomycota</taxon>
        <taxon>Pezizomycotina</taxon>
        <taxon>Sordariomycetes</taxon>
        <taxon>Hypocreomycetidae</taxon>
        <taxon>Hypocreales</taxon>
        <taxon>Nectriaceae</taxon>
        <taxon>Fusarium</taxon>
        <taxon>Fusarium oxysporum species complex</taxon>
    </lineage>
</organism>
<reference evidence="1" key="1">
    <citation type="journal article" date="2012" name="Mol. Plant Microbe Interact.">
        <title>A highly conserved effector in Fusarium oxysporum is required for full virulence on Arabidopsis.</title>
        <authorList>
            <person name="Thatcher L.F."/>
            <person name="Gardiner D.M."/>
            <person name="Kazan K."/>
            <person name="Manners J."/>
        </authorList>
    </citation>
    <scope>NUCLEOTIDE SEQUENCE [LARGE SCALE GENOMIC DNA]</scope>
    <source>
        <strain evidence="1">Fo5176</strain>
    </source>
</reference>
<proteinExistence type="predicted"/>
<name>F9FFR5_FUSOF</name>
<dbReference type="AlphaFoldDB" id="F9FFR5"/>